<sequence length="706" mass="77056">MGTDHGEERCKQRKTQHLWLAWQCELSTELKILDFFLPISHNNHVDTGNSTSEKLRVNDGGHQSDNLANSTSRNLQFAKNPLSNHSTYFDIPIDEVVGSHASKLDEKLFQDGNHLLNRSNAKHDTEPPCKIVKTSAKLPPMVGNTNTPVKQFKFKSIKKTSQVNSPSSLLHLNTVQFNNRMVPGNVNNNNFKLQPANPSSNSTTQYASKISETPPQARSRPAIQTGILTNLNSRQFSGHSAGKHGMRNSNNPLQRISSGLDKCTQEYPLGMLDSKKVNSQALSKPLYENNTQTVANHNVTNDDAPKPNVSNTKTGTGYTTPVHQSSKPRFTAANSQFAAARKLMTPHPVRTSQFTKSPSTPSTFRSLQSDTSVNTLKTSYPAVSSSGSSKSAAGASTSGVQQQIHISSAETRQAFGRPTTPHTPLLTSRIAQLCQKSGGKITPQSKMRRFPGPAGLLPKLIPGQTLTDVHVPEEIKTDIVEESGVLETSTSNYYGVNEFNKGAWMNMKCDMGLDEKDPHSILAQSNIAVIMRKASLKQLPKGKIPHLCVLIKSVDYNDATAVFRDSSGEIHGTIHRKLLEDYQNCNASLVMSQSDISQQLKTDAKHNDTVNTCQKNINSANHVPSSSSMPDSLPGPRSVSPSGGVTKLTSVQKINTNNNEIDKHGCTNVVLAVPEKCDSKVNMSSFQADNLDALLEGIEDELFADF</sequence>
<accession>A0ABM0GMC7</accession>
<feature type="domain" description="Homologous recombination OB-fold protein OB-fold" evidence="2">
    <location>
        <begin position="543"/>
        <end position="617"/>
    </location>
</feature>
<evidence type="ECO:0000313" key="3">
    <source>
        <dbReference type="Proteomes" id="UP000694865"/>
    </source>
</evidence>
<feature type="region of interest" description="Disordered" evidence="1">
    <location>
        <begin position="617"/>
        <end position="645"/>
    </location>
</feature>
<evidence type="ECO:0000259" key="2">
    <source>
        <dbReference type="Pfam" id="PF15072"/>
    </source>
</evidence>
<dbReference type="InterPro" id="IPR028045">
    <property type="entry name" value="HROB"/>
</dbReference>
<dbReference type="Proteomes" id="UP000694865">
    <property type="component" value="Unplaced"/>
</dbReference>
<keyword evidence="3" id="KW-1185">Reference proteome</keyword>
<protein>
    <submittedName>
        <fullName evidence="4">Agglutinin-like protein 6-like</fullName>
    </submittedName>
</protein>
<gene>
    <name evidence="4" type="primary">LOC100367660</name>
</gene>
<feature type="compositionally biased region" description="Polar residues" evidence="1">
    <location>
        <begin position="400"/>
        <end position="411"/>
    </location>
</feature>
<feature type="compositionally biased region" description="Polar residues" evidence="1">
    <location>
        <begin position="247"/>
        <end position="257"/>
    </location>
</feature>
<feature type="region of interest" description="Disordered" evidence="1">
    <location>
        <begin position="194"/>
        <end position="220"/>
    </location>
</feature>
<dbReference type="InterPro" id="IPR058570">
    <property type="entry name" value="HROB_OB"/>
</dbReference>
<feature type="compositionally biased region" description="Polar residues" evidence="1">
    <location>
        <begin position="308"/>
        <end position="328"/>
    </location>
</feature>
<organism evidence="3 4">
    <name type="scientific">Saccoglossus kowalevskii</name>
    <name type="common">Acorn worm</name>
    <dbReference type="NCBI Taxonomy" id="10224"/>
    <lineage>
        <taxon>Eukaryota</taxon>
        <taxon>Metazoa</taxon>
        <taxon>Hemichordata</taxon>
        <taxon>Enteropneusta</taxon>
        <taxon>Harrimaniidae</taxon>
        <taxon>Saccoglossus</taxon>
    </lineage>
</organism>
<feature type="region of interest" description="Disordered" evidence="1">
    <location>
        <begin position="345"/>
        <end position="424"/>
    </location>
</feature>
<dbReference type="RefSeq" id="XP_002733103.1">
    <property type="nucleotide sequence ID" value="XM_002733057.1"/>
</dbReference>
<feature type="region of interest" description="Disordered" evidence="1">
    <location>
        <begin position="295"/>
        <end position="328"/>
    </location>
</feature>
<proteinExistence type="predicted"/>
<reference evidence="4" key="1">
    <citation type="submission" date="2025-08" db="UniProtKB">
        <authorList>
            <consortium name="RefSeq"/>
        </authorList>
    </citation>
    <scope>IDENTIFICATION</scope>
    <source>
        <tissue evidence="4">Testes</tissue>
    </source>
</reference>
<feature type="compositionally biased region" description="Low complexity" evidence="1">
    <location>
        <begin position="384"/>
        <end position="399"/>
    </location>
</feature>
<dbReference type="Pfam" id="PF15072">
    <property type="entry name" value="HROB"/>
    <property type="match status" value="1"/>
</dbReference>
<evidence type="ECO:0000313" key="4">
    <source>
        <dbReference type="RefSeq" id="XP_002733103.1"/>
    </source>
</evidence>
<dbReference type="GeneID" id="100367660"/>
<dbReference type="PANTHER" id="PTHR14523">
    <property type="entry name" value="UNCHARACTERIZED PROTEIN C17ORF53 HOMOLOG"/>
    <property type="match status" value="1"/>
</dbReference>
<feature type="region of interest" description="Disordered" evidence="1">
    <location>
        <begin position="234"/>
        <end position="257"/>
    </location>
</feature>
<feature type="compositionally biased region" description="Polar residues" evidence="1">
    <location>
        <begin position="617"/>
        <end position="630"/>
    </location>
</feature>
<feature type="compositionally biased region" description="Polar residues" evidence="1">
    <location>
        <begin position="196"/>
        <end position="216"/>
    </location>
</feature>
<dbReference type="PANTHER" id="PTHR14523:SF1">
    <property type="entry name" value="HOMOLOGOUS RECOMBINATION OB-FOLD PROTEIN"/>
    <property type="match status" value="1"/>
</dbReference>
<evidence type="ECO:0000256" key="1">
    <source>
        <dbReference type="SAM" id="MobiDB-lite"/>
    </source>
</evidence>
<feature type="compositionally biased region" description="Polar residues" evidence="1">
    <location>
        <begin position="350"/>
        <end position="383"/>
    </location>
</feature>
<name>A0ABM0GMC7_SACKO</name>